<gene>
    <name evidence="1" type="ORF">MBCUT_06450</name>
</gene>
<proteinExistence type="predicted"/>
<name>A0A166CT21_9EURY</name>
<evidence type="ECO:0000313" key="2">
    <source>
        <dbReference type="Proteomes" id="UP000077275"/>
    </source>
</evidence>
<dbReference type="Proteomes" id="UP000077275">
    <property type="component" value="Unassembled WGS sequence"/>
</dbReference>
<dbReference type="PATRIC" id="fig|47311.3.peg.723"/>
<dbReference type="AlphaFoldDB" id="A0A166CT21"/>
<dbReference type="RefSeq" id="WP_067258867.1">
    <property type="nucleotide sequence ID" value="NZ_LWMW01000088.1"/>
</dbReference>
<accession>A0A166CT21</accession>
<organism evidence="1 2">
    <name type="scientific">Methanobrevibacter cuticularis</name>
    <dbReference type="NCBI Taxonomy" id="47311"/>
    <lineage>
        <taxon>Archaea</taxon>
        <taxon>Methanobacteriati</taxon>
        <taxon>Methanobacteriota</taxon>
        <taxon>Methanomada group</taxon>
        <taxon>Methanobacteria</taxon>
        <taxon>Methanobacteriales</taxon>
        <taxon>Methanobacteriaceae</taxon>
        <taxon>Methanobrevibacter</taxon>
    </lineage>
</organism>
<sequence>MNNKKIIILLLFLGIMAVSISSVNAITLDEKTEAKKLLNSINSDIPIINSFKKGDILSLTEISKNNKEFKVIKVKTVEHYSSGGAIVKKNGKYQSKYRNYDKIRITDLFFEKKNNDQYKYYDWEIKEIYDKTTGYSYVPAKKGDWIKVYSTSPPKTIETKGKVYKIKYYTILQAINSKKAKKIKTVGEKALIGYYNIYKMPTFKYGQYKWANFKGNTFTYGKSYLGYYINHLKDYGYYNSYHRVYKISPKTSNFLGSNIFSKKPTTFKIYVKA</sequence>
<comment type="caution">
    <text evidence="1">The sequence shown here is derived from an EMBL/GenBank/DDBJ whole genome shotgun (WGS) entry which is preliminary data.</text>
</comment>
<protein>
    <submittedName>
        <fullName evidence="1">Uncharacterized protein</fullName>
    </submittedName>
</protein>
<evidence type="ECO:0000313" key="1">
    <source>
        <dbReference type="EMBL" id="KZX16607.1"/>
    </source>
</evidence>
<dbReference type="EMBL" id="LWMW01000088">
    <property type="protein sequence ID" value="KZX16607.1"/>
    <property type="molecule type" value="Genomic_DNA"/>
</dbReference>
<reference evidence="1 2" key="1">
    <citation type="submission" date="2016-04" db="EMBL/GenBank/DDBJ databases">
        <title>Genome sequence of Methanobrevibacter cuticularis DSM 11139.</title>
        <authorList>
            <person name="Poehlein A."/>
            <person name="Seedorf H."/>
            <person name="Daniel R."/>
        </authorList>
    </citation>
    <scope>NUCLEOTIDE SEQUENCE [LARGE SCALE GENOMIC DNA]</scope>
    <source>
        <strain evidence="1 2">DSM 11139</strain>
    </source>
</reference>
<keyword evidence="2" id="KW-1185">Reference proteome</keyword>